<comment type="caution">
    <text evidence="9">The sequence shown here is derived from an EMBL/GenBank/DDBJ whole genome shotgun (WGS) entry which is preliminary data.</text>
</comment>
<dbReference type="Gene3D" id="3.40.50.720">
    <property type="entry name" value="NAD(P)-binding Rossmann-like Domain"/>
    <property type="match status" value="1"/>
</dbReference>
<evidence type="ECO:0000313" key="10">
    <source>
        <dbReference type="Proteomes" id="UP000306420"/>
    </source>
</evidence>
<evidence type="ECO:0000256" key="6">
    <source>
        <dbReference type="HAMAP-Rule" id="MF_00966"/>
    </source>
</evidence>
<accession>A0A5R9EIK2</accession>
<dbReference type="PRINTS" id="PR00079">
    <property type="entry name" value="G6PDHDRGNASE"/>
</dbReference>
<feature type="binding site" evidence="6">
    <location>
        <position position="339"/>
    </location>
    <ligand>
        <name>substrate</name>
    </ligand>
</feature>
<dbReference type="AlphaFoldDB" id="A0A5R9EIK2"/>
<feature type="domain" description="Glucose-6-phosphate dehydrogenase NAD-binding" evidence="7">
    <location>
        <begin position="10"/>
        <end position="186"/>
    </location>
</feature>
<dbReference type="RefSeq" id="WP_138403671.1">
    <property type="nucleotide sequence ID" value="NZ_VBSP01000003.1"/>
</dbReference>
<evidence type="ECO:0000256" key="1">
    <source>
        <dbReference type="ARBA" id="ARBA00004937"/>
    </source>
</evidence>
<dbReference type="OrthoDB" id="9802739at2"/>
<dbReference type="GO" id="GO:0009051">
    <property type="term" value="P:pentose-phosphate shunt, oxidative branch"/>
    <property type="evidence" value="ECO:0007669"/>
    <property type="project" value="TreeGrafter"/>
</dbReference>
<feature type="binding site" evidence="6">
    <location>
        <position position="46"/>
    </location>
    <ligand>
        <name>NADP(+)</name>
        <dbReference type="ChEBI" id="CHEBI:58349"/>
    </ligand>
</feature>
<dbReference type="PANTHER" id="PTHR23429:SF0">
    <property type="entry name" value="GLUCOSE-6-PHOSPHATE 1-DEHYDROGENASE"/>
    <property type="match status" value="1"/>
</dbReference>
<reference evidence="9 10" key="1">
    <citation type="submission" date="2019-05" db="EMBL/GenBank/DDBJ databases">
        <title>The metagenome of a microbial culture collection derived from dairy environment covers the genomic content of the human microbiome.</title>
        <authorList>
            <person name="Roder T."/>
            <person name="Wuthrich D."/>
            <person name="Sattari Z."/>
            <person name="Von Ah U."/>
            <person name="Bar C."/>
            <person name="Ronchi F."/>
            <person name="Macpherson A.J."/>
            <person name="Ganal-Vonarburg S.C."/>
            <person name="Bruggmann R."/>
            <person name="Vergeres G."/>
        </authorList>
    </citation>
    <scope>NUCLEOTIDE SEQUENCE [LARGE SCALE GENOMIC DNA]</scope>
    <source>
        <strain evidence="9 10">FAM 24227</strain>
    </source>
</reference>
<gene>
    <name evidence="6" type="primary">zwf</name>
    <name evidence="9" type="ORF">FEZ33_01745</name>
</gene>
<feature type="binding site" evidence="6">
    <location>
        <position position="182"/>
    </location>
    <ligand>
        <name>substrate</name>
    </ligand>
</feature>
<dbReference type="PIRSF" id="PIRSF000110">
    <property type="entry name" value="G6PD"/>
    <property type="match status" value="1"/>
</dbReference>
<feature type="binding site" evidence="6">
    <location>
        <begin position="85"/>
        <end position="86"/>
    </location>
    <ligand>
        <name>NADP(+)</name>
        <dbReference type="ChEBI" id="CHEBI:58349"/>
    </ligand>
</feature>
<dbReference type="HAMAP" id="MF_00966">
    <property type="entry name" value="G6PD"/>
    <property type="match status" value="1"/>
</dbReference>
<comment type="function">
    <text evidence="6">Catalyzes the oxidation of glucose 6-phosphate to 6-phosphogluconolactone.</text>
</comment>
<dbReference type="SUPFAM" id="SSF51735">
    <property type="entry name" value="NAD(P)-binding Rossmann-fold domains"/>
    <property type="match status" value="1"/>
</dbReference>
<evidence type="ECO:0000259" key="8">
    <source>
        <dbReference type="Pfam" id="PF02781"/>
    </source>
</evidence>
<dbReference type="InterPro" id="IPR022674">
    <property type="entry name" value="G6P_DH_NAD-bd"/>
</dbReference>
<evidence type="ECO:0000259" key="7">
    <source>
        <dbReference type="Pfam" id="PF00479"/>
    </source>
</evidence>
<proteinExistence type="inferred from homology"/>
<dbReference type="NCBIfam" id="TIGR00871">
    <property type="entry name" value="zwf"/>
    <property type="match status" value="1"/>
</dbReference>
<feature type="binding site" evidence="6">
    <location>
        <position position="148"/>
    </location>
    <ligand>
        <name>NADP(+)</name>
        <dbReference type="ChEBI" id="CHEBI:58349"/>
    </ligand>
</feature>
<evidence type="ECO:0000256" key="4">
    <source>
        <dbReference type="ARBA" id="ARBA00023002"/>
    </source>
</evidence>
<evidence type="ECO:0000256" key="2">
    <source>
        <dbReference type="ARBA" id="ARBA00022526"/>
    </source>
</evidence>
<dbReference type="InterPro" id="IPR022675">
    <property type="entry name" value="G6P_DH_C"/>
</dbReference>
<dbReference type="GO" id="GO:0004345">
    <property type="term" value="F:glucose-6-phosphate dehydrogenase activity"/>
    <property type="evidence" value="ECO:0007669"/>
    <property type="project" value="UniProtKB-UniRule"/>
</dbReference>
<sequence length="479" mass="55687">MEKHRLLITLFGATGDLAARKLFPAIYRLYKNNYISEHFALIGTARRPWTDDYLREVVLNSIKNEIDDQAHAEEFASHFYYQSHDVNDEDEYHNLQELALELEEKYQTEGNRIFYISLSPSLFPIITQHIKGSGLATEQGYNRLIIEKPFGNDFNSANELQEQLQVSFEENEIYRIDHYLGKGFVKSLLNLRFSNIMLKSIWNKENIDHVQITLAEEVGVEDRGDYYENSGVSKDMIQNHALQMLSLVAMNEPKDDEPESIRQEKIHILKNLHQYDSVAELQENVVRGQYGASESNEYKAYRDEDKVDAESTTETYFAAKVLIDLPEWEGTPFYIRSGKRLEGKYTTIHIQFKATKEDVPGNRLMIEINPDLAYRLYLNQETIGYTNELKQIELSYSPDEEEINAMPADYERLILACIQGNLNNFNHWLEVAHDWKFVDNIQCLWKEAPKPDFPNYPAMSSGPKAADDLINKQGFDWFD</sequence>
<name>A0A5R9EIK2_9LACT</name>
<dbReference type="UniPathway" id="UPA00115">
    <property type="reaction ID" value="UER00408"/>
</dbReference>
<dbReference type="GO" id="GO:0006006">
    <property type="term" value="P:glucose metabolic process"/>
    <property type="evidence" value="ECO:0007669"/>
    <property type="project" value="UniProtKB-KW"/>
</dbReference>
<organism evidence="9 10">
    <name type="scientific">Ruoffia tabacinasalis</name>
    <dbReference type="NCBI Taxonomy" id="87458"/>
    <lineage>
        <taxon>Bacteria</taxon>
        <taxon>Bacillati</taxon>
        <taxon>Bacillota</taxon>
        <taxon>Bacilli</taxon>
        <taxon>Lactobacillales</taxon>
        <taxon>Aerococcaceae</taxon>
        <taxon>Ruoffia</taxon>
    </lineage>
</organism>
<dbReference type="Pfam" id="PF00479">
    <property type="entry name" value="G6PD_N"/>
    <property type="match status" value="1"/>
</dbReference>
<feature type="binding site" evidence="6">
    <location>
        <position position="344"/>
    </location>
    <ligand>
        <name>substrate</name>
    </ligand>
</feature>
<protein>
    <recommendedName>
        <fullName evidence="6">Glucose-6-phosphate 1-dehydrogenase</fullName>
        <shortName evidence="6">G6PD</shortName>
        <ecNumber evidence="6">1.1.1.49</ecNumber>
    </recommendedName>
</protein>
<comment type="caution">
    <text evidence="6">Lacks conserved residue(s) required for the propagation of feature annotation.</text>
</comment>
<keyword evidence="4 6" id="KW-0560">Oxidoreductase</keyword>
<dbReference type="Pfam" id="PF02781">
    <property type="entry name" value="G6PD_C"/>
    <property type="match status" value="1"/>
</dbReference>
<dbReference type="SUPFAM" id="SSF55347">
    <property type="entry name" value="Glyceraldehyde-3-phosphate dehydrogenase-like, C-terminal domain"/>
    <property type="match status" value="1"/>
</dbReference>
<feature type="binding site" evidence="6">
    <location>
        <position position="178"/>
    </location>
    <ligand>
        <name>substrate</name>
    </ligand>
</feature>
<evidence type="ECO:0000256" key="5">
    <source>
        <dbReference type="ARBA" id="ARBA00023277"/>
    </source>
</evidence>
<dbReference type="InterPro" id="IPR001282">
    <property type="entry name" value="G6P_DH"/>
</dbReference>
<feature type="binding site" evidence="6">
    <location>
        <position position="235"/>
    </location>
    <ligand>
        <name>substrate</name>
    </ligand>
</feature>
<feature type="binding site" evidence="6">
    <location>
        <position position="216"/>
    </location>
    <ligand>
        <name>substrate</name>
    </ligand>
</feature>
<keyword evidence="5 6" id="KW-0119">Carbohydrate metabolism</keyword>
<keyword evidence="2 6" id="KW-0313">Glucose metabolism</keyword>
<evidence type="ECO:0000313" key="9">
    <source>
        <dbReference type="EMBL" id="TLQ49140.1"/>
    </source>
</evidence>
<dbReference type="InterPro" id="IPR036291">
    <property type="entry name" value="NAD(P)-bd_dom_sf"/>
</dbReference>
<comment type="catalytic activity">
    <reaction evidence="6">
        <text>D-glucose 6-phosphate + NADP(+) = 6-phospho-D-glucono-1,5-lactone + NADPH + H(+)</text>
        <dbReference type="Rhea" id="RHEA:15841"/>
        <dbReference type="ChEBI" id="CHEBI:15378"/>
        <dbReference type="ChEBI" id="CHEBI:57783"/>
        <dbReference type="ChEBI" id="CHEBI:57955"/>
        <dbReference type="ChEBI" id="CHEBI:58349"/>
        <dbReference type="ChEBI" id="CHEBI:61548"/>
        <dbReference type="EC" id="1.1.1.49"/>
    </reaction>
</comment>
<dbReference type="GO" id="GO:0050661">
    <property type="term" value="F:NADP binding"/>
    <property type="evidence" value="ECO:0007669"/>
    <property type="project" value="UniProtKB-UniRule"/>
</dbReference>
<dbReference type="Proteomes" id="UP000306420">
    <property type="component" value="Unassembled WGS sequence"/>
</dbReference>
<keyword evidence="3 6" id="KW-0521">NADP</keyword>
<feature type="domain" description="Glucose-6-phosphate dehydrogenase C-terminal" evidence="8">
    <location>
        <begin position="190"/>
        <end position="477"/>
    </location>
</feature>
<evidence type="ECO:0000256" key="3">
    <source>
        <dbReference type="ARBA" id="ARBA00022857"/>
    </source>
</evidence>
<dbReference type="EC" id="1.1.1.49" evidence="6"/>
<dbReference type="PANTHER" id="PTHR23429">
    <property type="entry name" value="GLUCOSE-6-PHOSPHATE 1-DEHYDROGENASE G6PD"/>
    <property type="match status" value="1"/>
</dbReference>
<dbReference type="Gene3D" id="3.30.360.10">
    <property type="entry name" value="Dihydrodipicolinate Reductase, domain 2"/>
    <property type="match status" value="1"/>
</dbReference>
<dbReference type="GO" id="GO:0005829">
    <property type="term" value="C:cytosol"/>
    <property type="evidence" value="ECO:0007669"/>
    <property type="project" value="TreeGrafter"/>
</dbReference>
<comment type="pathway">
    <text evidence="1 6">Carbohydrate degradation; pentose phosphate pathway; D-ribulose 5-phosphate from D-glucose 6-phosphate (oxidative stage): step 1/3.</text>
</comment>
<dbReference type="EMBL" id="VBSP01000003">
    <property type="protein sequence ID" value="TLQ49140.1"/>
    <property type="molecule type" value="Genomic_DNA"/>
</dbReference>
<comment type="similarity">
    <text evidence="6">Belongs to the glucose-6-phosphate dehydrogenase family.</text>
</comment>
<feature type="active site" description="Proton acceptor" evidence="6">
    <location>
        <position position="240"/>
    </location>
</feature>